<dbReference type="GO" id="GO:0020037">
    <property type="term" value="F:heme binding"/>
    <property type="evidence" value="ECO:0007669"/>
    <property type="project" value="TreeGrafter"/>
</dbReference>
<evidence type="ECO:0000256" key="13">
    <source>
        <dbReference type="SAM" id="Phobius"/>
    </source>
</evidence>
<dbReference type="GO" id="GO:0022904">
    <property type="term" value="P:respiratory electron transport chain"/>
    <property type="evidence" value="ECO:0007669"/>
    <property type="project" value="InterPro"/>
</dbReference>
<evidence type="ECO:0000256" key="1">
    <source>
        <dbReference type="ARBA" id="ARBA00001970"/>
    </source>
</evidence>
<protein>
    <submittedName>
        <fullName evidence="15">Cytochrome b561</fullName>
    </submittedName>
</protein>
<dbReference type="EMBL" id="SNZE01000002">
    <property type="protein sequence ID" value="TDR32833.1"/>
    <property type="molecule type" value="Genomic_DNA"/>
</dbReference>
<dbReference type="Gene3D" id="1.20.950.20">
    <property type="entry name" value="Transmembrane di-heme cytochromes, Chain C"/>
    <property type="match status" value="1"/>
</dbReference>
<gene>
    <name evidence="15" type="ORF">DFR44_102132</name>
</gene>
<evidence type="ECO:0000256" key="6">
    <source>
        <dbReference type="ARBA" id="ARBA00022692"/>
    </source>
</evidence>
<dbReference type="InterPro" id="IPR011577">
    <property type="entry name" value="Cyt_b561_bac/Ni-Hgenase"/>
</dbReference>
<keyword evidence="3" id="KW-0813">Transport</keyword>
<feature type="transmembrane region" description="Helical" evidence="13">
    <location>
        <begin position="90"/>
        <end position="111"/>
    </location>
</feature>
<dbReference type="AlphaFoldDB" id="A0A4R6YB42"/>
<name>A0A4R6YB42_9BURK</name>
<evidence type="ECO:0000256" key="5">
    <source>
        <dbReference type="ARBA" id="ARBA00022617"/>
    </source>
</evidence>
<evidence type="ECO:0000259" key="14">
    <source>
        <dbReference type="Pfam" id="PF01292"/>
    </source>
</evidence>
<proteinExistence type="inferred from homology"/>
<evidence type="ECO:0000256" key="12">
    <source>
        <dbReference type="ARBA" id="ARBA00037975"/>
    </source>
</evidence>
<dbReference type="InterPro" id="IPR016174">
    <property type="entry name" value="Di-haem_cyt_TM"/>
</dbReference>
<dbReference type="RefSeq" id="WP_133619004.1">
    <property type="nucleotide sequence ID" value="NZ_SNZE01000002.1"/>
</dbReference>
<dbReference type="InterPro" id="IPR052168">
    <property type="entry name" value="Cytochrome_b561_oxidase"/>
</dbReference>
<comment type="caution">
    <text evidence="15">The sequence shown here is derived from an EMBL/GenBank/DDBJ whole genome shotgun (WGS) entry which is preliminary data.</text>
</comment>
<accession>A0A4R6YB42</accession>
<evidence type="ECO:0000256" key="4">
    <source>
        <dbReference type="ARBA" id="ARBA00022475"/>
    </source>
</evidence>
<dbReference type="GO" id="GO:0005886">
    <property type="term" value="C:plasma membrane"/>
    <property type="evidence" value="ECO:0007669"/>
    <property type="project" value="UniProtKB-SubCell"/>
</dbReference>
<dbReference type="Proteomes" id="UP000294480">
    <property type="component" value="Unassembled WGS sequence"/>
</dbReference>
<dbReference type="Pfam" id="PF01292">
    <property type="entry name" value="Ni_hydr_CYTB"/>
    <property type="match status" value="1"/>
</dbReference>
<evidence type="ECO:0000256" key="7">
    <source>
        <dbReference type="ARBA" id="ARBA00022723"/>
    </source>
</evidence>
<keyword evidence="8" id="KW-0249">Electron transport</keyword>
<evidence type="ECO:0000313" key="16">
    <source>
        <dbReference type="Proteomes" id="UP000294480"/>
    </source>
</evidence>
<keyword evidence="11 13" id="KW-0472">Membrane</keyword>
<evidence type="ECO:0000256" key="11">
    <source>
        <dbReference type="ARBA" id="ARBA00023136"/>
    </source>
</evidence>
<evidence type="ECO:0000256" key="10">
    <source>
        <dbReference type="ARBA" id="ARBA00023004"/>
    </source>
</evidence>
<keyword evidence="7" id="KW-0479">Metal-binding</keyword>
<dbReference type="PANTHER" id="PTHR30529:SF1">
    <property type="entry name" value="CYTOCHROME B561 HOMOLOG 2"/>
    <property type="match status" value="1"/>
</dbReference>
<dbReference type="OrthoDB" id="8536275at2"/>
<evidence type="ECO:0000313" key="15">
    <source>
        <dbReference type="EMBL" id="TDR32833.1"/>
    </source>
</evidence>
<dbReference type="PANTHER" id="PTHR30529">
    <property type="entry name" value="CYTOCHROME B561"/>
    <property type="match status" value="1"/>
</dbReference>
<dbReference type="GO" id="GO:0009055">
    <property type="term" value="F:electron transfer activity"/>
    <property type="evidence" value="ECO:0007669"/>
    <property type="project" value="InterPro"/>
</dbReference>
<dbReference type="SUPFAM" id="SSF81342">
    <property type="entry name" value="Transmembrane di-heme cytochromes"/>
    <property type="match status" value="1"/>
</dbReference>
<comment type="subcellular location">
    <subcellularLocation>
        <location evidence="2">Cell membrane</location>
        <topology evidence="2">Multi-pass membrane protein</topology>
    </subcellularLocation>
</comment>
<feature type="transmembrane region" description="Helical" evidence="13">
    <location>
        <begin position="41"/>
        <end position="60"/>
    </location>
</feature>
<sequence length="173" mass="18972">MSNSNINKYPMSVKLFHSLIALLMIATLVVGWQLEDNEGLMGLHKSLGIAVLLLGVLRLINRIRAKDRIPASVNTIGSLKYWVEKAVHGLLYLTMFGLPVVGWLTSNAFGYPASFFGLFNLPTLIGKNIDLAEQLGSLHGFGADVFVGLLAVHILGALVHLLMNKENVFKRMS</sequence>
<keyword evidence="5" id="KW-0349">Heme</keyword>
<evidence type="ECO:0000256" key="3">
    <source>
        <dbReference type="ARBA" id="ARBA00022448"/>
    </source>
</evidence>
<organism evidence="15 16">
    <name type="scientific">Hydromonas duriensis</name>
    <dbReference type="NCBI Taxonomy" id="1527608"/>
    <lineage>
        <taxon>Bacteria</taxon>
        <taxon>Pseudomonadati</taxon>
        <taxon>Pseudomonadota</taxon>
        <taxon>Betaproteobacteria</taxon>
        <taxon>Burkholderiales</taxon>
        <taxon>Burkholderiaceae</taxon>
        <taxon>Hydromonas</taxon>
    </lineage>
</organism>
<feature type="domain" description="Cytochrome b561 bacterial/Ni-hydrogenase" evidence="14">
    <location>
        <begin position="9"/>
        <end position="172"/>
    </location>
</feature>
<keyword evidence="4" id="KW-1003">Cell membrane</keyword>
<evidence type="ECO:0000256" key="9">
    <source>
        <dbReference type="ARBA" id="ARBA00022989"/>
    </source>
</evidence>
<feature type="transmembrane region" description="Helical" evidence="13">
    <location>
        <begin position="145"/>
        <end position="163"/>
    </location>
</feature>
<comment type="cofactor">
    <cofactor evidence="1">
        <name>heme b</name>
        <dbReference type="ChEBI" id="CHEBI:60344"/>
    </cofactor>
</comment>
<keyword evidence="6 13" id="KW-0812">Transmembrane</keyword>
<keyword evidence="10" id="KW-0408">Iron</keyword>
<reference evidence="15 16" key="1">
    <citation type="submission" date="2019-03" db="EMBL/GenBank/DDBJ databases">
        <title>Genomic Encyclopedia of Type Strains, Phase IV (KMG-IV): sequencing the most valuable type-strain genomes for metagenomic binning, comparative biology and taxonomic classification.</title>
        <authorList>
            <person name="Goeker M."/>
        </authorList>
    </citation>
    <scope>NUCLEOTIDE SEQUENCE [LARGE SCALE GENOMIC DNA]</scope>
    <source>
        <strain evidence="15 16">DSM 102852</strain>
    </source>
</reference>
<keyword evidence="16" id="KW-1185">Reference proteome</keyword>
<dbReference type="GO" id="GO:0046872">
    <property type="term" value="F:metal ion binding"/>
    <property type="evidence" value="ECO:0007669"/>
    <property type="project" value="UniProtKB-KW"/>
</dbReference>
<evidence type="ECO:0000256" key="8">
    <source>
        <dbReference type="ARBA" id="ARBA00022982"/>
    </source>
</evidence>
<comment type="similarity">
    <text evidence="12">Belongs to the cytochrome b561 family.</text>
</comment>
<keyword evidence="9 13" id="KW-1133">Transmembrane helix</keyword>
<evidence type="ECO:0000256" key="2">
    <source>
        <dbReference type="ARBA" id="ARBA00004651"/>
    </source>
</evidence>